<evidence type="ECO:0000259" key="9">
    <source>
        <dbReference type="Pfam" id="PF02771"/>
    </source>
</evidence>
<feature type="domain" description="Acyl-CoA dehydrogenase/oxidase C-terminal" evidence="7">
    <location>
        <begin position="231"/>
        <end position="379"/>
    </location>
</feature>
<dbReference type="Pfam" id="PF02770">
    <property type="entry name" value="Acyl-CoA_dh_M"/>
    <property type="match status" value="1"/>
</dbReference>
<accession>A0A4R2HWQ9</accession>
<evidence type="ECO:0000256" key="6">
    <source>
        <dbReference type="RuleBase" id="RU362125"/>
    </source>
</evidence>
<evidence type="ECO:0000259" key="7">
    <source>
        <dbReference type="Pfam" id="PF00441"/>
    </source>
</evidence>
<dbReference type="InterPro" id="IPR036250">
    <property type="entry name" value="AcylCo_DH-like_C"/>
</dbReference>
<evidence type="ECO:0000256" key="4">
    <source>
        <dbReference type="ARBA" id="ARBA00022827"/>
    </source>
</evidence>
<dbReference type="GO" id="GO:0003995">
    <property type="term" value="F:acyl-CoA dehydrogenase activity"/>
    <property type="evidence" value="ECO:0007669"/>
    <property type="project" value="InterPro"/>
</dbReference>
<dbReference type="AlphaFoldDB" id="A0A4R2HWQ9"/>
<dbReference type="SUPFAM" id="SSF56645">
    <property type="entry name" value="Acyl-CoA dehydrogenase NM domain-like"/>
    <property type="match status" value="1"/>
</dbReference>
<dbReference type="Pfam" id="PF02771">
    <property type="entry name" value="Acyl-CoA_dh_N"/>
    <property type="match status" value="1"/>
</dbReference>
<reference evidence="10 11" key="1">
    <citation type="journal article" date="2015" name="Stand. Genomic Sci.">
        <title>Genomic Encyclopedia of Bacterial and Archaeal Type Strains, Phase III: the genomes of soil and plant-associated and newly described type strains.</title>
        <authorList>
            <person name="Whitman W.B."/>
            <person name="Woyke T."/>
            <person name="Klenk H.P."/>
            <person name="Zhou Y."/>
            <person name="Lilburn T.G."/>
            <person name="Beck B.J."/>
            <person name="De Vos P."/>
            <person name="Vandamme P."/>
            <person name="Eisen J.A."/>
            <person name="Garrity G."/>
            <person name="Hugenholtz P."/>
            <person name="Kyrpides N.C."/>
        </authorList>
    </citation>
    <scope>NUCLEOTIDE SEQUENCE [LARGE SCALE GENOMIC DNA]</scope>
    <source>
        <strain evidence="10 11">VKM Ac-2572</strain>
    </source>
</reference>
<evidence type="ECO:0000259" key="8">
    <source>
        <dbReference type="Pfam" id="PF02770"/>
    </source>
</evidence>
<dbReference type="InterPro" id="IPR037069">
    <property type="entry name" value="AcylCoA_DH/ox_N_sf"/>
</dbReference>
<keyword evidence="4 6" id="KW-0274">FAD</keyword>
<dbReference type="PROSITE" id="PS00072">
    <property type="entry name" value="ACYL_COA_DH_1"/>
    <property type="match status" value="1"/>
</dbReference>
<dbReference type="Gene3D" id="1.20.140.10">
    <property type="entry name" value="Butyryl-CoA Dehydrogenase, subunit A, domain 3"/>
    <property type="match status" value="1"/>
</dbReference>
<evidence type="ECO:0000256" key="1">
    <source>
        <dbReference type="ARBA" id="ARBA00001974"/>
    </source>
</evidence>
<dbReference type="InterPro" id="IPR009075">
    <property type="entry name" value="AcylCo_DH/oxidase_C"/>
</dbReference>
<dbReference type="PIRSF" id="PIRSF016578">
    <property type="entry name" value="HsaA"/>
    <property type="match status" value="1"/>
</dbReference>
<keyword evidence="11" id="KW-1185">Reference proteome</keyword>
<sequence>MERVIFNEDHHAFRASAKEYCDRSLVPRMEQFLEEKTIDRAAWLEAGKQGFLGLDVPEEYGGSSVGDYRFNAVFAEEVSKVSASLSSCFGIHFDCAAPYLVDLGTEEQKQRWLPKFCSGEYVAAIGMTEPSGGSDLAALKTTAKKVDGGWLMNGSKTFITNGDMADLVITAARTDPAKGAKGISLFVIEEGMDGFARGRKLDKVGQTESGTSELFFEDVFVPDENVLGEVDRGFIHMMERLAQERVGAAVCNIAQATQILAETIEYVKQRKAFGQAVGSFQFNKFLVAELVTKAEVTQAYVDNAVVAHDENRLSAVDAAKAKWWSAQVQNEILDACVQLHGGYGYMNEYRVARAWRDARVTKIWAGSNEIMKELIGRDLGL</sequence>
<dbReference type="FunFam" id="2.40.110.10:FF:000002">
    <property type="entry name" value="Acyl-CoA dehydrogenase fadE12"/>
    <property type="match status" value="1"/>
</dbReference>
<evidence type="ECO:0000313" key="11">
    <source>
        <dbReference type="Proteomes" id="UP000294508"/>
    </source>
</evidence>
<keyword evidence="5 6" id="KW-0560">Oxidoreductase</keyword>
<dbReference type="Gene3D" id="1.10.540.10">
    <property type="entry name" value="Acyl-CoA dehydrogenase/oxidase, N-terminal domain"/>
    <property type="match status" value="1"/>
</dbReference>
<evidence type="ECO:0000256" key="3">
    <source>
        <dbReference type="ARBA" id="ARBA00022630"/>
    </source>
</evidence>
<dbReference type="PROSITE" id="PS00073">
    <property type="entry name" value="ACYL_COA_DH_2"/>
    <property type="match status" value="1"/>
</dbReference>
<dbReference type="GO" id="GO:0050660">
    <property type="term" value="F:flavin adenine dinucleotide binding"/>
    <property type="evidence" value="ECO:0007669"/>
    <property type="project" value="InterPro"/>
</dbReference>
<dbReference type="InterPro" id="IPR006091">
    <property type="entry name" value="Acyl-CoA_Oxase/DH_mid-dom"/>
</dbReference>
<gene>
    <name evidence="10" type="ORF">EV652_101881</name>
</gene>
<proteinExistence type="inferred from homology"/>
<feature type="domain" description="Acyl-CoA dehydrogenase/oxidase N-terminal" evidence="9">
    <location>
        <begin position="7"/>
        <end position="120"/>
    </location>
</feature>
<comment type="cofactor">
    <cofactor evidence="1 6">
        <name>FAD</name>
        <dbReference type="ChEBI" id="CHEBI:57692"/>
    </cofactor>
</comment>
<dbReference type="Gene3D" id="2.40.110.10">
    <property type="entry name" value="Butyryl-CoA Dehydrogenase, subunit A, domain 2"/>
    <property type="match status" value="1"/>
</dbReference>
<evidence type="ECO:0000313" key="10">
    <source>
        <dbReference type="EMBL" id="TCO35993.1"/>
    </source>
</evidence>
<organism evidence="10 11">
    <name type="scientific">Kribbella steppae</name>
    <dbReference type="NCBI Taxonomy" id="2512223"/>
    <lineage>
        <taxon>Bacteria</taxon>
        <taxon>Bacillati</taxon>
        <taxon>Actinomycetota</taxon>
        <taxon>Actinomycetes</taxon>
        <taxon>Propionibacteriales</taxon>
        <taxon>Kribbellaceae</taxon>
        <taxon>Kribbella</taxon>
    </lineage>
</organism>
<dbReference type="PANTHER" id="PTHR43884">
    <property type="entry name" value="ACYL-COA DEHYDROGENASE"/>
    <property type="match status" value="1"/>
</dbReference>
<dbReference type="OrthoDB" id="142556at2"/>
<protein>
    <submittedName>
        <fullName evidence="10">Long-chain-acyl-CoA dehydrogenase</fullName>
    </submittedName>
</protein>
<dbReference type="RefSeq" id="WP_132207601.1">
    <property type="nucleotide sequence ID" value="NZ_SLWN01000001.1"/>
</dbReference>
<dbReference type="SUPFAM" id="SSF47203">
    <property type="entry name" value="Acyl-CoA dehydrogenase C-terminal domain-like"/>
    <property type="match status" value="1"/>
</dbReference>
<keyword evidence="3 6" id="KW-0285">Flavoprotein</keyword>
<dbReference type="InterPro" id="IPR006089">
    <property type="entry name" value="Acyl-CoA_DH_CS"/>
</dbReference>
<dbReference type="FunFam" id="1.20.140.10:FF:000001">
    <property type="entry name" value="Acyl-CoA dehydrogenase"/>
    <property type="match status" value="1"/>
</dbReference>
<comment type="caution">
    <text evidence="10">The sequence shown here is derived from an EMBL/GenBank/DDBJ whole genome shotgun (WGS) entry which is preliminary data.</text>
</comment>
<evidence type="ECO:0000256" key="5">
    <source>
        <dbReference type="ARBA" id="ARBA00023002"/>
    </source>
</evidence>
<feature type="domain" description="Acyl-CoA oxidase/dehydrogenase middle" evidence="8">
    <location>
        <begin position="124"/>
        <end position="219"/>
    </location>
</feature>
<dbReference type="PANTHER" id="PTHR43884:SF12">
    <property type="entry name" value="ISOVALERYL-COA DEHYDROGENASE, MITOCHONDRIAL-RELATED"/>
    <property type="match status" value="1"/>
</dbReference>
<evidence type="ECO:0000256" key="2">
    <source>
        <dbReference type="ARBA" id="ARBA00009347"/>
    </source>
</evidence>
<dbReference type="InterPro" id="IPR009100">
    <property type="entry name" value="AcylCoA_DH/oxidase_NM_dom_sf"/>
</dbReference>
<dbReference type="InterPro" id="IPR013786">
    <property type="entry name" value="AcylCoA_DH/ox_N"/>
</dbReference>
<dbReference type="Proteomes" id="UP000294508">
    <property type="component" value="Unassembled WGS sequence"/>
</dbReference>
<dbReference type="EMBL" id="SLWN01000001">
    <property type="protein sequence ID" value="TCO35993.1"/>
    <property type="molecule type" value="Genomic_DNA"/>
</dbReference>
<comment type="similarity">
    <text evidence="2 6">Belongs to the acyl-CoA dehydrogenase family.</text>
</comment>
<dbReference type="Pfam" id="PF00441">
    <property type="entry name" value="Acyl-CoA_dh_1"/>
    <property type="match status" value="1"/>
</dbReference>
<name>A0A4R2HWQ9_9ACTN</name>
<dbReference type="InterPro" id="IPR046373">
    <property type="entry name" value="Acyl-CoA_Oxase/DH_mid-dom_sf"/>
</dbReference>